<organism evidence="2 3">
    <name type="scientific">Rhamnusium bicolor</name>
    <dbReference type="NCBI Taxonomy" id="1586634"/>
    <lineage>
        <taxon>Eukaryota</taxon>
        <taxon>Metazoa</taxon>
        <taxon>Ecdysozoa</taxon>
        <taxon>Arthropoda</taxon>
        <taxon>Hexapoda</taxon>
        <taxon>Insecta</taxon>
        <taxon>Pterygota</taxon>
        <taxon>Neoptera</taxon>
        <taxon>Endopterygota</taxon>
        <taxon>Coleoptera</taxon>
        <taxon>Polyphaga</taxon>
        <taxon>Cucujiformia</taxon>
        <taxon>Chrysomeloidea</taxon>
        <taxon>Cerambycidae</taxon>
        <taxon>Lepturinae</taxon>
        <taxon>Rhagiini</taxon>
        <taxon>Rhamnusium</taxon>
    </lineage>
</organism>
<gene>
    <name evidence="2" type="ORF">NQ314_003621</name>
</gene>
<protein>
    <submittedName>
        <fullName evidence="2">Uncharacterized protein</fullName>
    </submittedName>
</protein>
<dbReference type="AlphaFoldDB" id="A0AAV8ZNV1"/>
<accession>A0AAV8ZNV1</accession>
<evidence type="ECO:0000313" key="2">
    <source>
        <dbReference type="EMBL" id="KAJ8966293.1"/>
    </source>
</evidence>
<evidence type="ECO:0000256" key="1">
    <source>
        <dbReference type="SAM" id="Coils"/>
    </source>
</evidence>
<name>A0AAV8ZNV1_9CUCU</name>
<proteinExistence type="predicted"/>
<feature type="coiled-coil region" evidence="1">
    <location>
        <begin position="196"/>
        <end position="248"/>
    </location>
</feature>
<sequence length="262" mass="31250">MSNTLTELKPIKEKLLFKWDVVECLQNMLVKTGLQVAEKDAIIHNLKQWESDVEDDVKTLEKDSTTTLSHWQEAFLSTKIREADVILEFDKLKRSLASIKYDLEEKKLETMHESNKEDEDFFHIRFNLRDRFHEKIKLEEEESIARTVELQNEIDYLKMQIKKLEDIREDINKSVSFNEKVKVHLHEVRTSISIRSQKTNQIIDRVIEKYKKLEKKMNSDLLQIQHNIDCKNVKISQLVEEIKNLQLRVCIYIILNNLLRKD</sequence>
<evidence type="ECO:0000313" key="3">
    <source>
        <dbReference type="Proteomes" id="UP001162156"/>
    </source>
</evidence>
<keyword evidence="3" id="KW-1185">Reference proteome</keyword>
<dbReference type="Proteomes" id="UP001162156">
    <property type="component" value="Unassembled WGS sequence"/>
</dbReference>
<keyword evidence="1" id="KW-0175">Coiled coil</keyword>
<dbReference type="EMBL" id="JANEYF010001030">
    <property type="protein sequence ID" value="KAJ8966293.1"/>
    <property type="molecule type" value="Genomic_DNA"/>
</dbReference>
<reference evidence="2" key="1">
    <citation type="journal article" date="2023" name="Insect Mol. Biol.">
        <title>Genome sequencing provides insights into the evolution of gene families encoding plant cell wall-degrading enzymes in longhorned beetles.</title>
        <authorList>
            <person name="Shin N.R."/>
            <person name="Okamura Y."/>
            <person name="Kirsch R."/>
            <person name="Pauchet Y."/>
        </authorList>
    </citation>
    <scope>NUCLEOTIDE SEQUENCE</scope>
    <source>
        <strain evidence="2">RBIC_L_NR</strain>
    </source>
</reference>
<comment type="caution">
    <text evidence="2">The sequence shown here is derived from an EMBL/GenBank/DDBJ whole genome shotgun (WGS) entry which is preliminary data.</text>
</comment>